<dbReference type="EMBL" id="FOSG01000008">
    <property type="protein sequence ID" value="SFK73888.1"/>
    <property type="molecule type" value="Genomic_DNA"/>
</dbReference>
<feature type="region of interest" description="Disordered" evidence="1">
    <location>
        <begin position="1"/>
        <end position="60"/>
    </location>
</feature>
<dbReference type="RefSeq" id="WP_093849918.1">
    <property type="nucleotide sequence ID" value="NZ_FOSG01000008.1"/>
</dbReference>
<name>A0A1I4BYJ3_9ACTN</name>
<dbReference type="Proteomes" id="UP000198928">
    <property type="component" value="Unassembled WGS sequence"/>
</dbReference>
<dbReference type="AlphaFoldDB" id="A0A1I4BYJ3"/>
<evidence type="ECO:0000313" key="3">
    <source>
        <dbReference type="EMBL" id="SFK73888.1"/>
    </source>
</evidence>
<sequence length="189" mass="19593">MKNPPAPRYITPDGDPLPAPAAAPPPPPRRRPPSPPAPPAAPPPPPWWAAGPPPAPAPLPDVHVDLHLTLTTDPDPEPAPRWYEGLRPGYNAACLLASLPLAGPWAWVLETVRDEAGIAGAWVIALVPLAIAAFADNVHRAAAAGANPRLWAPKVRAAAARIALCAALTATVLTLPVVTVVYVLTGVQP</sequence>
<organism evidence="3 4">
    <name type="scientific">Streptomyces pini</name>
    <dbReference type="NCBI Taxonomy" id="1520580"/>
    <lineage>
        <taxon>Bacteria</taxon>
        <taxon>Bacillati</taxon>
        <taxon>Actinomycetota</taxon>
        <taxon>Actinomycetes</taxon>
        <taxon>Kitasatosporales</taxon>
        <taxon>Streptomycetaceae</taxon>
        <taxon>Streptomyces</taxon>
    </lineage>
</organism>
<keyword evidence="2" id="KW-0812">Transmembrane</keyword>
<protein>
    <submittedName>
        <fullName evidence="3">Uncharacterized protein</fullName>
    </submittedName>
</protein>
<proteinExistence type="predicted"/>
<evidence type="ECO:0000313" key="4">
    <source>
        <dbReference type="Proteomes" id="UP000198928"/>
    </source>
</evidence>
<reference evidence="4" key="1">
    <citation type="submission" date="2016-10" db="EMBL/GenBank/DDBJ databases">
        <authorList>
            <person name="Varghese N."/>
            <person name="Submissions S."/>
        </authorList>
    </citation>
    <scope>NUCLEOTIDE SEQUENCE [LARGE SCALE GENOMIC DNA]</scope>
    <source>
        <strain evidence="4">PL19</strain>
    </source>
</reference>
<accession>A0A1I4BYJ3</accession>
<feature type="transmembrane region" description="Helical" evidence="2">
    <location>
        <begin position="119"/>
        <end position="138"/>
    </location>
</feature>
<keyword evidence="4" id="KW-1185">Reference proteome</keyword>
<evidence type="ECO:0000256" key="2">
    <source>
        <dbReference type="SAM" id="Phobius"/>
    </source>
</evidence>
<keyword evidence="2" id="KW-1133">Transmembrane helix</keyword>
<dbReference type="OrthoDB" id="4239820at2"/>
<feature type="transmembrane region" description="Helical" evidence="2">
    <location>
        <begin position="89"/>
        <end position="107"/>
    </location>
</feature>
<feature type="compositionally biased region" description="Pro residues" evidence="1">
    <location>
        <begin position="15"/>
        <end position="59"/>
    </location>
</feature>
<gene>
    <name evidence="3" type="ORF">SAMN05192584_108190</name>
</gene>
<keyword evidence="2" id="KW-0472">Membrane</keyword>
<evidence type="ECO:0000256" key="1">
    <source>
        <dbReference type="SAM" id="MobiDB-lite"/>
    </source>
</evidence>
<feature type="transmembrane region" description="Helical" evidence="2">
    <location>
        <begin position="159"/>
        <end position="184"/>
    </location>
</feature>